<evidence type="ECO:0000256" key="1">
    <source>
        <dbReference type="SAM" id="MobiDB-lite"/>
    </source>
</evidence>
<accession>V5B307</accession>
<dbReference type="EMBL" id="AYLP01000495">
    <property type="protein sequence ID" value="ESS60342.1"/>
    <property type="molecule type" value="Genomic_DNA"/>
</dbReference>
<reference evidence="2 3" key="1">
    <citation type="journal article" date="2014" name="Genome Announc.">
        <title>Trypanosoma cruzi Clone Dm28c Draft Genome Sequence.</title>
        <authorList>
            <person name="Grisard E.C."/>
            <person name="Teixeira S.M."/>
            <person name="de Almeida L.G."/>
            <person name="Stoco P.H."/>
            <person name="Gerber A.L."/>
            <person name="Talavera-Lopez C."/>
            <person name="Lima O.C."/>
            <person name="Andersson B."/>
            <person name="de Vasconcelos A.T."/>
        </authorList>
    </citation>
    <scope>NUCLEOTIDE SEQUENCE [LARGE SCALE GENOMIC DNA]</scope>
    <source>
        <strain evidence="2 3">Dm28c</strain>
    </source>
</reference>
<feature type="region of interest" description="Disordered" evidence="1">
    <location>
        <begin position="1"/>
        <end position="48"/>
    </location>
</feature>
<name>V5B307_TRYCR</name>
<gene>
    <name evidence="2" type="ORF">TCDM_12135</name>
</gene>
<feature type="compositionally biased region" description="Basic residues" evidence="1">
    <location>
        <begin position="1"/>
        <end position="23"/>
    </location>
</feature>
<dbReference type="VEuPathDB" id="TriTrypDB:TCDM_12135"/>
<dbReference type="AlphaFoldDB" id="V5B307"/>
<proteinExistence type="predicted"/>
<sequence length="105" mass="12246">MHSRHPLRSSSHRQHHKQRHTHSRNGPAPHTVPAARTRIHRRPHPPTHTSINRAVVVCRDRPVDHNSCLANLFLQIANPVKQFRYFVIPLLLNLILRVIPNTLKR</sequence>
<organism evidence="2 3">
    <name type="scientific">Trypanosoma cruzi Dm28c</name>
    <dbReference type="NCBI Taxonomy" id="1416333"/>
    <lineage>
        <taxon>Eukaryota</taxon>
        <taxon>Discoba</taxon>
        <taxon>Euglenozoa</taxon>
        <taxon>Kinetoplastea</taxon>
        <taxon>Metakinetoplastina</taxon>
        <taxon>Trypanosomatida</taxon>
        <taxon>Trypanosomatidae</taxon>
        <taxon>Trypanosoma</taxon>
        <taxon>Schizotrypanum</taxon>
    </lineage>
</organism>
<dbReference type="Proteomes" id="UP000017861">
    <property type="component" value="Unassembled WGS sequence"/>
</dbReference>
<evidence type="ECO:0000313" key="2">
    <source>
        <dbReference type="EMBL" id="ESS60342.1"/>
    </source>
</evidence>
<evidence type="ECO:0000313" key="3">
    <source>
        <dbReference type="Proteomes" id="UP000017861"/>
    </source>
</evidence>
<protein>
    <submittedName>
        <fullName evidence="2">Uncharacterized protein</fullName>
    </submittedName>
</protein>
<comment type="caution">
    <text evidence="2">The sequence shown here is derived from an EMBL/GenBank/DDBJ whole genome shotgun (WGS) entry which is preliminary data.</text>
</comment>